<feature type="transmembrane region" description="Helical" evidence="1">
    <location>
        <begin position="48"/>
        <end position="64"/>
    </location>
</feature>
<feature type="transmembrane region" description="Helical" evidence="1">
    <location>
        <begin position="71"/>
        <end position="91"/>
    </location>
</feature>
<reference evidence="2" key="1">
    <citation type="submission" date="2022-07" db="EMBL/GenBank/DDBJ databases">
        <title>Phylogenomic reconstructions and comparative analyses of Kickxellomycotina fungi.</title>
        <authorList>
            <person name="Reynolds N.K."/>
            <person name="Stajich J.E."/>
            <person name="Barry K."/>
            <person name="Grigoriev I.V."/>
            <person name="Crous P."/>
            <person name="Smith M.E."/>
        </authorList>
    </citation>
    <scope>NUCLEOTIDE SEQUENCE</scope>
    <source>
        <strain evidence="2">NRRL 1565</strain>
    </source>
</reference>
<name>A0A9W8I1C0_9FUNG</name>
<protein>
    <submittedName>
        <fullName evidence="2">Uncharacterized protein</fullName>
    </submittedName>
</protein>
<sequence length="345" mass="34843">MLAVQPLVRWSTSQMGRRMTMVAGAAASSGGLLTAAYAEYLWQQCLAQGLLIGIGAGTIISAVSDLVPAAALVAGAAVGGSVLALATGHAMTEPATVFRWLALGMAIGQLIAVILVGHQRLQISKTTPKYSGSVYASTGLRAEPRITTSTTCSSARASNRISLRRIGAALTKAAGDILFYGGVPQLALLLPSYAQLQLQASAEASAALLAVLLAAVAGGALTAHTSLQHVHAAVVAAAAQGVAGLAICLWLLPIRGWPAAVVLSVCSGLALGAAISCVAKRSRPWKMLLADAVAVFAGAAISAQLLRQSAFTPALAFSAAACLAAAALTAASAFLGLELPNRRRC</sequence>
<dbReference type="OrthoDB" id="10561238at2759"/>
<accession>A0A9W8I1C0</accession>
<proteinExistence type="predicted"/>
<feature type="transmembrane region" description="Helical" evidence="1">
    <location>
        <begin position="258"/>
        <end position="279"/>
    </location>
</feature>
<keyword evidence="3" id="KW-1185">Reference proteome</keyword>
<evidence type="ECO:0000313" key="2">
    <source>
        <dbReference type="EMBL" id="KAJ2809213.1"/>
    </source>
</evidence>
<dbReference type="AlphaFoldDB" id="A0A9W8I1C0"/>
<dbReference type="InterPro" id="IPR036259">
    <property type="entry name" value="MFS_trans_sf"/>
</dbReference>
<dbReference type="Gene3D" id="1.20.1250.20">
    <property type="entry name" value="MFS general substrate transporter like domains"/>
    <property type="match status" value="1"/>
</dbReference>
<dbReference type="EMBL" id="JANBUO010000007">
    <property type="protein sequence ID" value="KAJ2809213.1"/>
    <property type="molecule type" value="Genomic_DNA"/>
</dbReference>
<dbReference type="SUPFAM" id="SSF103473">
    <property type="entry name" value="MFS general substrate transporter"/>
    <property type="match status" value="1"/>
</dbReference>
<feature type="transmembrane region" description="Helical" evidence="1">
    <location>
        <begin position="206"/>
        <end position="223"/>
    </location>
</feature>
<feature type="transmembrane region" description="Helical" evidence="1">
    <location>
        <begin position="173"/>
        <end position="194"/>
    </location>
</feature>
<feature type="transmembrane region" description="Helical" evidence="1">
    <location>
        <begin position="288"/>
        <end position="306"/>
    </location>
</feature>
<feature type="transmembrane region" description="Helical" evidence="1">
    <location>
        <begin position="230"/>
        <end position="252"/>
    </location>
</feature>
<keyword evidence="1" id="KW-1133">Transmembrane helix</keyword>
<comment type="caution">
    <text evidence="2">The sequence shown here is derived from an EMBL/GenBank/DDBJ whole genome shotgun (WGS) entry which is preliminary data.</text>
</comment>
<keyword evidence="1" id="KW-0812">Transmembrane</keyword>
<evidence type="ECO:0000313" key="3">
    <source>
        <dbReference type="Proteomes" id="UP001140094"/>
    </source>
</evidence>
<feature type="transmembrane region" description="Helical" evidence="1">
    <location>
        <begin position="312"/>
        <end position="337"/>
    </location>
</feature>
<evidence type="ECO:0000256" key="1">
    <source>
        <dbReference type="SAM" id="Phobius"/>
    </source>
</evidence>
<dbReference type="Proteomes" id="UP001140094">
    <property type="component" value="Unassembled WGS sequence"/>
</dbReference>
<keyword evidence="1" id="KW-0472">Membrane</keyword>
<feature type="transmembrane region" description="Helical" evidence="1">
    <location>
        <begin position="97"/>
        <end position="116"/>
    </location>
</feature>
<organism evidence="2 3">
    <name type="scientific">Coemansia guatemalensis</name>
    <dbReference type="NCBI Taxonomy" id="2761395"/>
    <lineage>
        <taxon>Eukaryota</taxon>
        <taxon>Fungi</taxon>
        <taxon>Fungi incertae sedis</taxon>
        <taxon>Zoopagomycota</taxon>
        <taxon>Kickxellomycotina</taxon>
        <taxon>Kickxellomycetes</taxon>
        <taxon>Kickxellales</taxon>
        <taxon>Kickxellaceae</taxon>
        <taxon>Coemansia</taxon>
    </lineage>
</organism>
<gene>
    <name evidence="2" type="ORF">H4R20_000277</name>
</gene>